<dbReference type="SUPFAM" id="SSF48179">
    <property type="entry name" value="6-phosphogluconate dehydrogenase C-terminal domain-like"/>
    <property type="match status" value="1"/>
</dbReference>
<dbReference type="PANTHER" id="PTHR21708:SF45">
    <property type="entry name" value="2-DEHYDROPANTOATE 2-REDUCTASE"/>
    <property type="match status" value="1"/>
</dbReference>
<evidence type="ECO:0000313" key="14">
    <source>
        <dbReference type="Proteomes" id="UP001595444"/>
    </source>
</evidence>
<keyword evidence="5 10" id="KW-0566">Pantothenate biosynthesis</keyword>
<dbReference type="Gene3D" id="3.40.50.720">
    <property type="entry name" value="NAD(P)-binding Rossmann-like Domain"/>
    <property type="match status" value="1"/>
</dbReference>
<dbReference type="RefSeq" id="WP_194215087.1">
    <property type="nucleotide sequence ID" value="NZ_CP061205.1"/>
</dbReference>
<dbReference type="InterPro" id="IPR013328">
    <property type="entry name" value="6PGD_dom2"/>
</dbReference>
<dbReference type="NCBIfam" id="TIGR00745">
    <property type="entry name" value="apbA_panE"/>
    <property type="match status" value="1"/>
</dbReference>
<dbReference type="EMBL" id="JBHRSL010000004">
    <property type="protein sequence ID" value="MFC3051611.1"/>
    <property type="molecule type" value="Genomic_DNA"/>
</dbReference>
<comment type="similarity">
    <text evidence="2 10">Belongs to the ketopantoate reductase family.</text>
</comment>
<evidence type="ECO:0000256" key="3">
    <source>
        <dbReference type="ARBA" id="ARBA00013014"/>
    </source>
</evidence>
<keyword evidence="6 10" id="KW-0521">NADP</keyword>
<comment type="caution">
    <text evidence="13">The sequence shown here is derived from an EMBL/GenBank/DDBJ whole genome shotgun (WGS) entry which is preliminary data.</text>
</comment>
<name>A0ABV7D461_9PROT</name>
<evidence type="ECO:0000256" key="4">
    <source>
        <dbReference type="ARBA" id="ARBA00019465"/>
    </source>
</evidence>
<dbReference type="EC" id="1.1.1.169" evidence="3 10"/>
<evidence type="ECO:0000256" key="1">
    <source>
        <dbReference type="ARBA" id="ARBA00004994"/>
    </source>
</evidence>
<reference evidence="14" key="1">
    <citation type="journal article" date="2019" name="Int. J. Syst. Evol. Microbiol.">
        <title>The Global Catalogue of Microorganisms (GCM) 10K type strain sequencing project: providing services to taxonomists for standard genome sequencing and annotation.</title>
        <authorList>
            <consortium name="The Broad Institute Genomics Platform"/>
            <consortium name="The Broad Institute Genome Sequencing Center for Infectious Disease"/>
            <person name="Wu L."/>
            <person name="Ma J."/>
        </authorList>
    </citation>
    <scope>NUCLEOTIDE SEQUENCE [LARGE SCALE GENOMIC DNA]</scope>
    <source>
        <strain evidence="14">KCTC 62164</strain>
    </source>
</reference>
<evidence type="ECO:0000256" key="10">
    <source>
        <dbReference type="RuleBase" id="RU362068"/>
    </source>
</evidence>
<feature type="domain" description="Ketopantoate reductase C-terminal" evidence="12">
    <location>
        <begin position="190"/>
        <end position="310"/>
    </location>
</feature>
<evidence type="ECO:0000256" key="2">
    <source>
        <dbReference type="ARBA" id="ARBA00007870"/>
    </source>
</evidence>
<evidence type="ECO:0000313" key="13">
    <source>
        <dbReference type="EMBL" id="MFC3051611.1"/>
    </source>
</evidence>
<dbReference type="Pfam" id="PF08546">
    <property type="entry name" value="ApbA_C"/>
    <property type="match status" value="1"/>
</dbReference>
<evidence type="ECO:0000256" key="8">
    <source>
        <dbReference type="ARBA" id="ARBA00032024"/>
    </source>
</evidence>
<protein>
    <recommendedName>
        <fullName evidence="4 10">2-dehydropantoate 2-reductase</fullName>
        <ecNumber evidence="3 10">1.1.1.169</ecNumber>
    </recommendedName>
    <alternativeName>
        <fullName evidence="8 10">Ketopantoate reductase</fullName>
    </alternativeName>
</protein>
<dbReference type="InterPro" id="IPR013332">
    <property type="entry name" value="KPR_N"/>
</dbReference>
<comment type="pathway">
    <text evidence="1 10">Cofactor biosynthesis; (R)-pantothenate biosynthesis; (R)-pantoate from 3-methyl-2-oxobutanoate: step 2/2.</text>
</comment>
<dbReference type="Gene3D" id="1.10.1040.10">
    <property type="entry name" value="N-(1-d-carboxylethyl)-l-norvaline Dehydrogenase, domain 2"/>
    <property type="match status" value="1"/>
</dbReference>
<keyword evidence="14" id="KW-1185">Reference proteome</keyword>
<evidence type="ECO:0000256" key="7">
    <source>
        <dbReference type="ARBA" id="ARBA00023002"/>
    </source>
</evidence>
<sequence>MKIAIIGAGAIGNWIGCALAASGNTISMLARGQSLDTIKTSGLRLITQETDTSYKVHASDNPKDLGKHDLVIIAVKSHHLTDIASAVSELITPSSMVIPMINGVPWWFMDDGKGLKSLDPEGYLSRLIPYQQIIGCVIHASCSSPAPATAHLKFADKIILGDPSGCNSKTAENIQKIFEAAAVKTVISTNIRHDIWYKLWGNMTLNPISALTRSTSLAVLDDDYTRHFMHEIMREAQEIGASIGCPIDQTPAERNQITRTLGDFKTSMLQDLEAGKQLEIEALLTAPKEIAIAQGIATPNLDILLGLIRLLAARHGSSYKS</sequence>
<organism evidence="13 14">
    <name type="scientific">Kordiimonas pumila</name>
    <dbReference type="NCBI Taxonomy" id="2161677"/>
    <lineage>
        <taxon>Bacteria</taxon>
        <taxon>Pseudomonadati</taxon>
        <taxon>Pseudomonadota</taxon>
        <taxon>Alphaproteobacteria</taxon>
        <taxon>Kordiimonadales</taxon>
        <taxon>Kordiimonadaceae</taxon>
        <taxon>Kordiimonas</taxon>
    </lineage>
</organism>
<dbReference type="InterPro" id="IPR051402">
    <property type="entry name" value="KPR-Related"/>
</dbReference>
<evidence type="ECO:0000256" key="6">
    <source>
        <dbReference type="ARBA" id="ARBA00022857"/>
    </source>
</evidence>
<dbReference type="PANTHER" id="PTHR21708">
    <property type="entry name" value="PROBABLE 2-DEHYDROPANTOATE 2-REDUCTASE"/>
    <property type="match status" value="1"/>
</dbReference>
<dbReference type="InterPro" id="IPR003710">
    <property type="entry name" value="ApbA"/>
</dbReference>
<comment type="catalytic activity">
    <reaction evidence="9 10">
        <text>(R)-pantoate + NADP(+) = 2-dehydropantoate + NADPH + H(+)</text>
        <dbReference type="Rhea" id="RHEA:16233"/>
        <dbReference type="ChEBI" id="CHEBI:11561"/>
        <dbReference type="ChEBI" id="CHEBI:15378"/>
        <dbReference type="ChEBI" id="CHEBI:15980"/>
        <dbReference type="ChEBI" id="CHEBI:57783"/>
        <dbReference type="ChEBI" id="CHEBI:58349"/>
        <dbReference type="EC" id="1.1.1.169"/>
    </reaction>
</comment>
<proteinExistence type="inferred from homology"/>
<dbReference type="SUPFAM" id="SSF51735">
    <property type="entry name" value="NAD(P)-binding Rossmann-fold domains"/>
    <property type="match status" value="1"/>
</dbReference>
<feature type="domain" description="Ketopantoate reductase N-terminal" evidence="11">
    <location>
        <begin position="3"/>
        <end position="163"/>
    </location>
</feature>
<dbReference type="InterPro" id="IPR013752">
    <property type="entry name" value="KPA_reductase"/>
</dbReference>
<gene>
    <name evidence="13" type="ORF">ACFOKA_06835</name>
</gene>
<keyword evidence="7 10" id="KW-0560">Oxidoreductase</keyword>
<evidence type="ECO:0000256" key="9">
    <source>
        <dbReference type="ARBA" id="ARBA00048793"/>
    </source>
</evidence>
<accession>A0ABV7D461</accession>
<dbReference type="Proteomes" id="UP001595444">
    <property type="component" value="Unassembled WGS sequence"/>
</dbReference>
<dbReference type="InterPro" id="IPR008927">
    <property type="entry name" value="6-PGluconate_DH-like_C_sf"/>
</dbReference>
<evidence type="ECO:0000259" key="12">
    <source>
        <dbReference type="Pfam" id="PF08546"/>
    </source>
</evidence>
<evidence type="ECO:0000256" key="5">
    <source>
        <dbReference type="ARBA" id="ARBA00022655"/>
    </source>
</evidence>
<comment type="function">
    <text evidence="10">Catalyzes the NADPH-dependent reduction of ketopantoate into pantoic acid.</text>
</comment>
<dbReference type="InterPro" id="IPR036291">
    <property type="entry name" value="NAD(P)-bd_dom_sf"/>
</dbReference>
<dbReference type="Pfam" id="PF02558">
    <property type="entry name" value="ApbA"/>
    <property type="match status" value="1"/>
</dbReference>
<evidence type="ECO:0000259" key="11">
    <source>
        <dbReference type="Pfam" id="PF02558"/>
    </source>
</evidence>
<dbReference type="NCBIfam" id="NF005089">
    <property type="entry name" value="PRK06522.1-4"/>
    <property type="match status" value="1"/>
</dbReference>